<dbReference type="AlphaFoldDB" id="A0A177CHT2"/>
<evidence type="ECO:0000313" key="2">
    <source>
        <dbReference type="Proteomes" id="UP000077069"/>
    </source>
</evidence>
<proteinExistence type="predicted"/>
<dbReference type="GeneID" id="28767672"/>
<accession>A0A177CHT2</accession>
<dbReference type="Proteomes" id="UP000077069">
    <property type="component" value="Unassembled WGS sequence"/>
</dbReference>
<dbReference type="RefSeq" id="XP_018036715.1">
    <property type="nucleotide sequence ID" value="XM_018184186.1"/>
</dbReference>
<sequence>MPSTLFWRYSPPLHQGVLFMRLRSMTRSLDLSEDSLRELPKIKTIPGIYAMTESSYKQRLICVPTRNVIAAYKKEWPSSEPISKVLSQPHRAYAINCMACCALPRYNPQSRQVEYGVSCAGCQVFLADVVSRLRQKWAGVARDMVYSHRMYLFHGVSKLKCYGMRVRRVRGNLKLPSFCKGVDHSNDVVPVDEVGWQIPDSSISDEMRPQPHRMMHRRRENCFRKHETTGRIFHWHYFSNNAPDCNPHFRFLLLGPINPRSLYHQRA</sequence>
<keyword evidence="2" id="KW-1185">Reference proteome</keyword>
<dbReference type="STRING" id="1460663.A0A177CHT2"/>
<dbReference type="EMBL" id="KV441552">
    <property type="protein sequence ID" value="OAG06350.1"/>
    <property type="molecule type" value="Genomic_DNA"/>
</dbReference>
<gene>
    <name evidence="1" type="ORF">CC84DRAFT_1245575</name>
</gene>
<dbReference type="OrthoDB" id="2687876at2759"/>
<dbReference type="InParanoid" id="A0A177CHT2"/>
<reference evidence="1 2" key="1">
    <citation type="submission" date="2016-05" db="EMBL/GenBank/DDBJ databases">
        <title>Comparative analysis of secretome profiles of manganese(II)-oxidizing ascomycete fungi.</title>
        <authorList>
            <consortium name="DOE Joint Genome Institute"/>
            <person name="Zeiner C.A."/>
            <person name="Purvine S.O."/>
            <person name="Zink E.M."/>
            <person name="Wu S."/>
            <person name="Pasa-Tolic L."/>
            <person name="Chaput D.L."/>
            <person name="Haridas S."/>
            <person name="Grigoriev I.V."/>
            <person name="Santelli C.M."/>
            <person name="Hansel C.M."/>
        </authorList>
    </citation>
    <scope>NUCLEOTIDE SEQUENCE [LARGE SCALE GENOMIC DNA]</scope>
    <source>
        <strain evidence="1 2">AP3s5-JAC2a</strain>
    </source>
</reference>
<organism evidence="1 2">
    <name type="scientific">Paraphaeosphaeria sporulosa</name>
    <dbReference type="NCBI Taxonomy" id="1460663"/>
    <lineage>
        <taxon>Eukaryota</taxon>
        <taxon>Fungi</taxon>
        <taxon>Dikarya</taxon>
        <taxon>Ascomycota</taxon>
        <taxon>Pezizomycotina</taxon>
        <taxon>Dothideomycetes</taxon>
        <taxon>Pleosporomycetidae</taxon>
        <taxon>Pleosporales</taxon>
        <taxon>Massarineae</taxon>
        <taxon>Didymosphaeriaceae</taxon>
        <taxon>Paraphaeosphaeria</taxon>
    </lineage>
</organism>
<name>A0A177CHT2_9PLEO</name>
<evidence type="ECO:0000313" key="1">
    <source>
        <dbReference type="EMBL" id="OAG06350.1"/>
    </source>
</evidence>
<protein>
    <submittedName>
        <fullName evidence="1">Uncharacterized protein</fullName>
    </submittedName>
</protein>